<evidence type="ECO:0000256" key="1">
    <source>
        <dbReference type="SAM" id="MobiDB-lite"/>
    </source>
</evidence>
<reference evidence="2 3" key="1">
    <citation type="submission" date="2023-10" db="EMBL/GenBank/DDBJ databases">
        <title>Chromosome-scale genome assembly provides insights into flower coloration mechanisms of Canna indica.</title>
        <authorList>
            <person name="Li C."/>
        </authorList>
    </citation>
    <scope>NUCLEOTIDE SEQUENCE [LARGE SCALE GENOMIC DNA]</scope>
    <source>
        <tissue evidence="2">Flower</tissue>
    </source>
</reference>
<organism evidence="2 3">
    <name type="scientific">Canna indica</name>
    <name type="common">Indian-shot</name>
    <dbReference type="NCBI Taxonomy" id="4628"/>
    <lineage>
        <taxon>Eukaryota</taxon>
        <taxon>Viridiplantae</taxon>
        <taxon>Streptophyta</taxon>
        <taxon>Embryophyta</taxon>
        <taxon>Tracheophyta</taxon>
        <taxon>Spermatophyta</taxon>
        <taxon>Magnoliopsida</taxon>
        <taxon>Liliopsida</taxon>
        <taxon>Zingiberales</taxon>
        <taxon>Cannaceae</taxon>
        <taxon>Canna</taxon>
    </lineage>
</organism>
<gene>
    <name evidence="2" type="ORF">Cni_G03170</name>
</gene>
<dbReference type="EMBL" id="CP136890">
    <property type="protein sequence ID" value="WOK94468.1"/>
    <property type="molecule type" value="Genomic_DNA"/>
</dbReference>
<feature type="compositionally biased region" description="Polar residues" evidence="1">
    <location>
        <begin position="159"/>
        <end position="193"/>
    </location>
</feature>
<feature type="compositionally biased region" description="Pro residues" evidence="1">
    <location>
        <begin position="131"/>
        <end position="142"/>
    </location>
</feature>
<proteinExistence type="predicted"/>
<sequence length="318" mass="34609">MESRLPKSRATNISWENDVKEMLTILVRKRSRHHHGGGDGGGSTDRMAVVVVEEEDRSIPDIQEGRVEGRLQAAEAAEDILRWEVQMGEEEFVEVEVEDDIHAYAEETTVRVQEHTRVRYMMLVPERVGGPQPPQPQQPPQPSQQTKQLPSTVRLRQIQDLSPTNLEEGQTSSFSVPGFLASSTSPDGSKFHASTPNLAAVTVPLDRPQIGAGTRQAMPLRVVETRHQIWAAARPVEAGSALIRAAAASSGRSGCSPTLRRHSTAWGRRGVGRLPFGRRSKEAGEGGAAATGSSMKMGNPNFSIPLDCNSGILIVTFI</sequence>
<evidence type="ECO:0000313" key="3">
    <source>
        <dbReference type="Proteomes" id="UP001327560"/>
    </source>
</evidence>
<feature type="region of interest" description="Disordered" evidence="1">
    <location>
        <begin position="270"/>
        <end position="295"/>
    </location>
</feature>
<dbReference type="AlphaFoldDB" id="A0AAQ3JS02"/>
<dbReference type="Proteomes" id="UP001327560">
    <property type="component" value="Chromosome 1"/>
</dbReference>
<feature type="region of interest" description="Disordered" evidence="1">
    <location>
        <begin position="126"/>
        <end position="193"/>
    </location>
</feature>
<keyword evidence="3" id="KW-1185">Reference proteome</keyword>
<name>A0AAQ3JS02_9LILI</name>
<protein>
    <submittedName>
        <fullName evidence="2">Uncharacterized protein</fullName>
    </submittedName>
</protein>
<accession>A0AAQ3JS02</accession>
<evidence type="ECO:0000313" key="2">
    <source>
        <dbReference type="EMBL" id="WOK94468.1"/>
    </source>
</evidence>